<feature type="compositionally biased region" description="Basic and acidic residues" evidence="1">
    <location>
        <begin position="587"/>
        <end position="607"/>
    </location>
</feature>
<dbReference type="AlphaFoldDB" id="A0A1B6GH91"/>
<feature type="chain" id="PRO_5008583558" evidence="2">
    <location>
        <begin position="25"/>
        <end position="751"/>
    </location>
</feature>
<feature type="region of interest" description="Disordered" evidence="1">
    <location>
        <begin position="123"/>
        <end position="144"/>
    </location>
</feature>
<accession>A0A1B6GH91</accession>
<evidence type="ECO:0000256" key="1">
    <source>
        <dbReference type="SAM" id="MobiDB-lite"/>
    </source>
</evidence>
<dbReference type="EMBL" id="GECZ01008106">
    <property type="protein sequence ID" value="JAS61663.1"/>
    <property type="molecule type" value="Transcribed_RNA"/>
</dbReference>
<sequence>MAATVKHTTILVVVRAFIHLHAEAAQLGRNREIAESARYDQEKSGIHLDTLQGRNQAAETFLEVEAPLEKQSQYTNFNRKIENSKLWQKLKTQLHKVKLEFPKTDPLIKKDNDGPRQNYRVKTQTKLSEKQQEQQPPDQQLRPKREVVIHPQLKPEMVMQPRIEMPMEKDAEEKKQNALLNFHFYNPSIYYPDVIDTLANNTGSYQEKLSQNRGKRQVLYLLDGRGVPLLFRPVRTTPNPFIRQTNIEDYEIVRPNLGEEFRPIAGDDADADSSDVESSYQLNKEDRNMSKVVSDYYMRQNFEKWLLIQQFGVGFFKSVLRTKIELDNKEAIIPISSTTPIMPTMNGVGWNRLPSVENDLEEMLQMRLKRSVTRKRRKRKPRHKEAGKTLQRKRAKKRKQKQRRVERKRLRMLTHARRLRKQKKSKQARLERHYARMNMTTSFPGQLMNHSRENSTLLRKYDVNDQETSDTGHESTEEKYSGETYEDENTDSSDEESDEYSDENSTLLRKYDVNEQETSDTGHESTEEKYSGETYEDENTDSSDEESDEYSDENSTDNGNDDYDDDDYDDSDDDDNSDYENIEYENVEDKPYKPDGEKGDKTGEKYHQQSAPVGTDKTFVVGKYLNSIRQTESSNKFSNIILSRKYSADMLENSKNKLNHKSVKCQTKTIKRLKEKSKNAKYKTKGKEYSNIKSVKNTDNIIFEQIITKFKTMENILREHCQLTQHDKKNAKNIRIFDTKQKRSNIKLNYK</sequence>
<reference evidence="3" key="1">
    <citation type="submission" date="2015-11" db="EMBL/GenBank/DDBJ databases">
        <title>De novo transcriptome assembly of four potential Pierce s Disease insect vectors from Arizona vineyards.</title>
        <authorList>
            <person name="Tassone E.E."/>
        </authorList>
    </citation>
    <scope>NUCLEOTIDE SEQUENCE</scope>
</reference>
<gene>
    <name evidence="3" type="ORF">g.24125</name>
</gene>
<feature type="compositionally biased region" description="Basic and acidic residues" evidence="1">
    <location>
        <begin position="520"/>
        <end position="531"/>
    </location>
</feature>
<proteinExistence type="predicted"/>
<feature type="compositionally biased region" description="Acidic residues" evidence="1">
    <location>
        <begin position="534"/>
        <end position="586"/>
    </location>
</feature>
<feature type="signal peptide" evidence="2">
    <location>
        <begin position="1"/>
        <end position="24"/>
    </location>
</feature>
<evidence type="ECO:0000313" key="3">
    <source>
        <dbReference type="EMBL" id="JAS61663.1"/>
    </source>
</evidence>
<feature type="region of interest" description="Disordered" evidence="1">
    <location>
        <begin position="460"/>
        <end position="613"/>
    </location>
</feature>
<feature type="compositionally biased region" description="Acidic residues" evidence="1">
    <location>
        <begin position="484"/>
        <end position="502"/>
    </location>
</feature>
<organism evidence="3">
    <name type="scientific">Cuerna arida</name>
    <dbReference type="NCBI Taxonomy" id="1464854"/>
    <lineage>
        <taxon>Eukaryota</taxon>
        <taxon>Metazoa</taxon>
        <taxon>Ecdysozoa</taxon>
        <taxon>Arthropoda</taxon>
        <taxon>Hexapoda</taxon>
        <taxon>Insecta</taxon>
        <taxon>Pterygota</taxon>
        <taxon>Neoptera</taxon>
        <taxon>Paraneoptera</taxon>
        <taxon>Hemiptera</taxon>
        <taxon>Auchenorrhyncha</taxon>
        <taxon>Membracoidea</taxon>
        <taxon>Cicadellidae</taxon>
        <taxon>Cicadellinae</taxon>
        <taxon>Proconiini</taxon>
        <taxon>Cuerna</taxon>
    </lineage>
</organism>
<feature type="region of interest" description="Disordered" evidence="1">
    <location>
        <begin position="369"/>
        <end position="433"/>
    </location>
</feature>
<feature type="compositionally biased region" description="Basic residues" evidence="1">
    <location>
        <begin position="369"/>
        <end position="427"/>
    </location>
</feature>
<name>A0A1B6GH91_9HEMI</name>
<feature type="compositionally biased region" description="Basic and acidic residues" evidence="1">
    <location>
        <begin position="470"/>
        <end position="481"/>
    </location>
</feature>
<keyword evidence="2" id="KW-0732">Signal</keyword>
<evidence type="ECO:0000256" key="2">
    <source>
        <dbReference type="SAM" id="SignalP"/>
    </source>
</evidence>
<protein>
    <submittedName>
        <fullName evidence="3">Uncharacterized protein</fullName>
    </submittedName>
</protein>